<protein>
    <submittedName>
        <fullName evidence="2">Uncharacterized protein</fullName>
    </submittedName>
</protein>
<evidence type="ECO:0000313" key="2">
    <source>
        <dbReference type="EMBL" id="TGO27228.1"/>
    </source>
</evidence>
<name>A0A4Z1FU59_9HELO</name>
<feature type="compositionally biased region" description="Polar residues" evidence="1">
    <location>
        <begin position="548"/>
        <end position="567"/>
    </location>
</feature>
<dbReference type="AlphaFoldDB" id="A0A4Z1FU59"/>
<feature type="region of interest" description="Disordered" evidence="1">
    <location>
        <begin position="15"/>
        <end position="70"/>
    </location>
</feature>
<feature type="compositionally biased region" description="Basic and acidic residues" evidence="1">
    <location>
        <begin position="295"/>
        <end position="304"/>
    </location>
</feature>
<sequence length="618" mass="70573">MGLLNFFFGKIKDSRHEHHNGHTKKSSKSNKPDTAYRSDVTQDSQHAKRAQVPHRSENRNENSSQTNHVYKTSYSVKERIKYIGDYIDDWNNKNPPHDHIKIDIIILKGLLDINQNLTEPRSGSQVRFISNPEELWDKLSSEKLQRACKKLEWHTHDRWHPYTLDSGVRKRMFEVADNDRPVYRSKMKGLMIRGPPLDYRICQRIDRLGGRESNPQLYDTKLSEIVEDIESYINNNKQQLDGIRSKSKRGVVTPRDLIKIWQKEYHFQFSNVLLSLKKSGVERSKSRENSGTGSHESHRVHGPHDSAVFLPNTGRRAPSKSRAHKSSNYGSDSDTSTSTSTRPRRVNKQHDSAISLSDAGERAPSKSRAHTPSDHVSDSETPTTRSRRRTQTTSRPPAQRQLQTQSNHNTLENPASHTERPLITINSSSGYKRGRSPGESSHRKSPGRSPHTPRTPVNKNRIYQNSAKPPLPPSLHSLDHGRQKSPARPGGRGTMTQERSHQELLHPSTSQSQSYSYPHVNSNDNSESRPEMRPRKSHRDLFNDNLRSRPQQQFNSNHYSLTNSNRINGYPGPSHQDSYAVSPVEDLGDMSLKGLTPEQKEEIHRKAMEEYKMEGGNG</sequence>
<feature type="compositionally biased region" description="Polar residues" evidence="1">
    <location>
        <begin position="61"/>
        <end position="70"/>
    </location>
</feature>
<feature type="compositionally biased region" description="Low complexity" evidence="1">
    <location>
        <begin position="391"/>
        <end position="401"/>
    </location>
</feature>
<feature type="compositionally biased region" description="Polar residues" evidence="1">
    <location>
        <begin position="402"/>
        <end position="416"/>
    </location>
</feature>
<proteinExistence type="predicted"/>
<comment type="caution">
    <text evidence="2">The sequence shown here is derived from an EMBL/GenBank/DDBJ whole genome shotgun (WGS) entry which is preliminary data.</text>
</comment>
<feature type="compositionally biased region" description="Basic and acidic residues" evidence="1">
    <location>
        <begin position="526"/>
        <end position="542"/>
    </location>
</feature>
<keyword evidence="3" id="KW-1185">Reference proteome</keyword>
<gene>
    <name evidence="2" type="ORF">BPAE_0045g00250</name>
</gene>
<dbReference type="Proteomes" id="UP000297910">
    <property type="component" value="Unassembled WGS sequence"/>
</dbReference>
<dbReference type="EMBL" id="PQXI01000045">
    <property type="protein sequence ID" value="TGO27228.1"/>
    <property type="molecule type" value="Genomic_DNA"/>
</dbReference>
<feature type="compositionally biased region" description="Polar residues" evidence="1">
    <location>
        <begin position="455"/>
        <end position="467"/>
    </location>
</feature>
<accession>A0A4Z1FU59</accession>
<feature type="region of interest" description="Disordered" evidence="1">
    <location>
        <begin position="283"/>
        <end position="581"/>
    </location>
</feature>
<evidence type="ECO:0000313" key="3">
    <source>
        <dbReference type="Proteomes" id="UP000297910"/>
    </source>
</evidence>
<feature type="compositionally biased region" description="Low complexity" evidence="1">
    <location>
        <begin position="506"/>
        <end position="519"/>
    </location>
</feature>
<feature type="compositionally biased region" description="Low complexity" evidence="1">
    <location>
        <begin position="331"/>
        <end position="341"/>
    </location>
</feature>
<feature type="compositionally biased region" description="Basic residues" evidence="1">
    <location>
        <begin position="17"/>
        <end position="28"/>
    </location>
</feature>
<evidence type="ECO:0000256" key="1">
    <source>
        <dbReference type="SAM" id="MobiDB-lite"/>
    </source>
</evidence>
<organism evidence="2 3">
    <name type="scientific">Botrytis paeoniae</name>
    <dbReference type="NCBI Taxonomy" id="278948"/>
    <lineage>
        <taxon>Eukaryota</taxon>
        <taxon>Fungi</taxon>
        <taxon>Dikarya</taxon>
        <taxon>Ascomycota</taxon>
        <taxon>Pezizomycotina</taxon>
        <taxon>Leotiomycetes</taxon>
        <taxon>Helotiales</taxon>
        <taxon>Sclerotiniaceae</taxon>
        <taxon>Botrytis</taxon>
    </lineage>
</organism>
<reference evidence="2 3" key="1">
    <citation type="submission" date="2017-12" db="EMBL/GenBank/DDBJ databases">
        <title>Comparative genomics of Botrytis spp.</title>
        <authorList>
            <person name="Valero-Jimenez C.A."/>
            <person name="Tapia P."/>
            <person name="Veloso J."/>
            <person name="Silva-Moreno E."/>
            <person name="Staats M."/>
            <person name="Valdes J.H."/>
            <person name="Van Kan J.A.L."/>
        </authorList>
    </citation>
    <scope>NUCLEOTIDE SEQUENCE [LARGE SCALE GENOMIC DNA]</scope>
    <source>
        <strain evidence="2 3">Bp0003</strain>
    </source>
</reference>